<dbReference type="GO" id="GO:0005886">
    <property type="term" value="C:plasma membrane"/>
    <property type="evidence" value="ECO:0007669"/>
    <property type="project" value="UniProtKB-SubCell"/>
</dbReference>
<name>A0A7W7GWY1_9ACTN</name>
<organism evidence="8 9">
    <name type="scientific">Actinoplanes octamycinicus</name>
    <dbReference type="NCBI Taxonomy" id="135948"/>
    <lineage>
        <taxon>Bacteria</taxon>
        <taxon>Bacillati</taxon>
        <taxon>Actinomycetota</taxon>
        <taxon>Actinomycetes</taxon>
        <taxon>Micromonosporales</taxon>
        <taxon>Micromonosporaceae</taxon>
        <taxon>Actinoplanes</taxon>
    </lineage>
</organism>
<dbReference type="InterPro" id="IPR011701">
    <property type="entry name" value="MFS"/>
</dbReference>
<keyword evidence="3 6" id="KW-0812">Transmembrane</keyword>
<evidence type="ECO:0000256" key="3">
    <source>
        <dbReference type="ARBA" id="ARBA00022692"/>
    </source>
</evidence>
<keyword evidence="5 6" id="KW-0472">Membrane</keyword>
<feature type="transmembrane region" description="Helical" evidence="6">
    <location>
        <begin position="219"/>
        <end position="238"/>
    </location>
</feature>
<feature type="transmembrane region" description="Helical" evidence="6">
    <location>
        <begin position="101"/>
        <end position="120"/>
    </location>
</feature>
<reference evidence="8 9" key="1">
    <citation type="submission" date="2020-08" db="EMBL/GenBank/DDBJ databases">
        <title>Sequencing the genomes of 1000 actinobacteria strains.</title>
        <authorList>
            <person name="Klenk H.-P."/>
        </authorList>
    </citation>
    <scope>NUCLEOTIDE SEQUENCE [LARGE SCALE GENOMIC DNA]</scope>
    <source>
        <strain evidence="8 9">DSM 45809</strain>
    </source>
</reference>
<evidence type="ECO:0000256" key="5">
    <source>
        <dbReference type="ARBA" id="ARBA00023136"/>
    </source>
</evidence>
<dbReference type="AlphaFoldDB" id="A0A7W7GWY1"/>
<dbReference type="Proteomes" id="UP000546162">
    <property type="component" value="Unassembled WGS sequence"/>
</dbReference>
<keyword evidence="7" id="KW-0732">Signal</keyword>
<evidence type="ECO:0000256" key="6">
    <source>
        <dbReference type="SAM" id="Phobius"/>
    </source>
</evidence>
<keyword evidence="2" id="KW-1003">Cell membrane</keyword>
<feature type="transmembrane region" description="Helical" evidence="6">
    <location>
        <begin position="244"/>
        <end position="263"/>
    </location>
</feature>
<keyword evidence="4 6" id="KW-1133">Transmembrane helix</keyword>
<feature type="transmembrane region" description="Helical" evidence="6">
    <location>
        <begin position="275"/>
        <end position="292"/>
    </location>
</feature>
<dbReference type="Pfam" id="PF07690">
    <property type="entry name" value="MFS_1"/>
    <property type="match status" value="1"/>
</dbReference>
<dbReference type="PANTHER" id="PTHR23513:SF11">
    <property type="entry name" value="STAPHYLOFERRIN A TRANSPORTER"/>
    <property type="match status" value="1"/>
</dbReference>
<gene>
    <name evidence="8" type="ORF">BJY16_003254</name>
</gene>
<feature type="chain" id="PRO_5039553754" evidence="7">
    <location>
        <begin position="26"/>
        <end position="418"/>
    </location>
</feature>
<comment type="subcellular location">
    <subcellularLocation>
        <location evidence="1">Cell membrane</location>
        <topology evidence="1">Multi-pass membrane protein</topology>
    </subcellularLocation>
</comment>
<evidence type="ECO:0000313" key="8">
    <source>
        <dbReference type="EMBL" id="MBB4739795.1"/>
    </source>
</evidence>
<feature type="transmembrane region" description="Helical" evidence="6">
    <location>
        <begin position="141"/>
        <end position="163"/>
    </location>
</feature>
<dbReference type="SUPFAM" id="SSF103473">
    <property type="entry name" value="MFS general substrate transporter"/>
    <property type="match status" value="1"/>
</dbReference>
<feature type="transmembrane region" description="Helical" evidence="6">
    <location>
        <begin position="45"/>
        <end position="70"/>
    </location>
</feature>
<dbReference type="RefSeq" id="WP_185040292.1">
    <property type="nucleotide sequence ID" value="NZ_BAABFG010000005.1"/>
</dbReference>
<evidence type="ECO:0000256" key="1">
    <source>
        <dbReference type="ARBA" id="ARBA00004651"/>
    </source>
</evidence>
<feature type="signal peptide" evidence="7">
    <location>
        <begin position="1"/>
        <end position="25"/>
    </location>
</feature>
<dbReference type="Gene3D" id="1.20.1250.20">
    <property type="entry name" value="MFS general substrate transporter like domains"/>
    <property type="match status" value="1"/>
</dbReference>
<dbReference type="EMBL" id="JACHNB010000001">
    <property type="protein sequence ID" value="MBB4739795.1"/>
    <property type="molecule type" value="Genomic_DNA"/>
</dbReference>
<evidence type="ECO:0000256" key="4">
    <source>
        <dbReference type="ARBA" id="ARBA00022989"/>
    </source>
</evidence>
<evidence type="ECO:0000313" key="9">
    <source>
        <dbReference type="Proteomes" id="UP000546162"/>
    </source>
</evidence>
<accession>A0A7W7GWY1</accession>
<proteinExistence type="predicted"/>
<protein>
    <submittedName>
        <fullName evidence="8">Putative MFS family arabinose efflux permease</fullName>
    </submittedName>
</protein>
<feature type="transmembrane region" description="Helical" evidence="6">
    <location>
        <begin position="169"/>
        <end position="187"/>
    </location>
</feature>
<evidence type="ECO:0000256" key="2">
    <source>
        <dbReference type="ARBA" id="ARBA00022475"/>
    </source>
</evidence>
<evidence type="ECO:0000256" key="7">
    <source>
        <dbReference type="SAM" id="SignalP"/>
    </source>
</evidence>
<dbReference type="GO" id="GO:0022857">
    <property type="term" value="F:transmembrane transporter activity"/>
    <property type="evidence" value="ECO:0007669"/>
    <property type="project" value="InterPro"/>
</dbReference>
<keyword evidence="9" id="KW-1185">Reference proteome</keyword>
<comment type="caution">
    <text evidence="8">The sequence shown here is derived from an EMBL/GenBank/DDBJ whole genome shotgun (WGS) entry which is preliminary data.</text>
</comment>
<feature type="transmembrane region" description="Helical" evidence="6">
    <location>
        <begin position="361"/>
        <end position="382"/>
    </location>
</feature>
<dbReference type="InterPro" id="IPR036259">
    <property type="entry name" value="MFS_trans_sf"/>
</dbReference>
<sequence>MRTYRQLFRAPGFAPLFLTCCLQNAATTIAGLALATGVWSRTGSPLLTALSMFGPSLAQLAGATLLLSAADRLPPRAALTGVAAATALLTAVLAAPGLPVAALFPVLLAMGLVGSVGGGVRNGLLNDLLPDGAYLLGRSTLNIAVGVMQIAGFAAGGALVTVLSPAGTLLTAAGLHLAGAAVARLGLARRAPRDPGRPSVAATWQVNSRLWAIPGVRPVYLALWLPNGLIVGCEALFVPFAPAGAGLLLAGSALGMLAGDVLAGRFLPPRWRRRLAPLLRLLLAVPYLPFVLHPPLPVAVGLATVAAVGYCSTLLLQERLVELTPAEHRGQALGLHTSGMLTMQAVCAALAGSLAELTSPAAAITLLAAASVAVTLLLAGPLREPQPTWTRGRSSGDASLFRRISRTTGAVSPRPKSR</sequence>
<dbReference type="PANTHER" id="PTHR23513">
    <property type="entry name" value="INTEGRAL MEMBRANE EFFLUX PROTEIN-RELATED"/>
    <property type="match status" value="1"/>
</dbReference>
<feature type="transmembrane region" description="Helical" evidence="6">
    <location>
        <begin position="77"/>
        <end position="95"/>
    </location>
</feature>